<sequence length="196" mass="22542">MAYYYQPHIYPQFAAIQHYAGTNPYGLTVMDYYPAAPPMQVVPFAPWGSYAGYVHDLFQQGAYDSDRYLHQAGHQVDPTEAHNTIQEVLGELQARVNAFRFPDHLDFQQSLADGQVPQLADTKRNSTVNEHYKELEELLRKIQNVKARGDGSVRRAKIDATTQIKGELEELKRKKAVVWHNAQTDGRAHKRFWAIW</sequence>
<name>A0A8H3GDM4_9AGAM</name>
<organism evidence="1 2">
    <name type="scientific">Rhizoctonia solani</name>
    <dbReference type="NCBI Taxonomy" id="456999"/>
    <lineage>
        <taxon>Eukaryota</taxon>
        <taxon>Fungi</taxon>
        <taxon>Dikarya</taxon>
        <taxon>Basidiomycota</taxon>
        <taxon>Agaricomycotina</taxon>
        <taxon>Agaricomycetes</taxon>
        <taxon>Cantharellales</taxon>
        <taxon>Ceratobasidiaceae</taxon>
        <taxon>Rhizoctonia</taxon>
    </lineage>
</organism>
<dbReference type="EMBL" id="CAJMWX010001030">
    <property type="protein sequence ID" value="CAE6445718.1"/>
    <property type="molecule type" value="Genomic_DNA"/>
</dbReference>
<gene>
    <name evidence="1" type="ORF">RDB_LOCUS58239</name>
</gene>
<dbReference type="AlphaFoldDB" id="A0A8H3GDM4"/>
<dbReference type="Proteomes" id="UP000663888">
    <property type="component" value="Unassembled WGS sequence"/>
</dbReference>
<protein>
    <recommendedName>
        <fullName evidence="3">BAG domain-containing protein</fullName>
    </recommendedName>
</protein>
<evidence type="ECO:0000313" key="1">
    <source>
        <dbReference type="EMBL" id="CAE6445718.1"/>
    </source>
</evidence>
<reference evidence="1" key="1">
    <citation type="submission" date="2021-01" db="EMBL/GenBank/DDBJ databases">
        <authorList>
            <person name="Kaushik A."/>
        </authorList>
    </citation>
    <scope>NUCLEOTIDE SEQUENCE</scope>
    <source>
        <strain evidence="1">AG4-R118</strain>
    </source>
</reference>
<accession>A0A8H3GDM4</accession>
<evidence type="ECO:0000313" key="2">
    <source>
        <dbReference type="Proteomes" id="UP000663888"/>
    </source>
</evidence>
<proteinExistence type="predicted"/>
<evidence type="ECO:0008006" key="3">
    <source>
        <dbReference type="Google" id="ProtNLM"/>
    </source>
</evidence>
<comment type="caution">
    <text evidence="1">The sequence shown here is derived from an EMBL/GenBank/DDBJ whole genome shotgun (WGS) entry which is preliminary data.</text>
</comment>